<dbReference type="EMBL" id="ANOG01000595">
    <property type="protein sequence ID" value="EMI18926.1"/>
    <property type="molecule type" value="Genomic_DNA"/>
</dbReference>
<protein>
    <submittedName>
        <fullName evidence="1">Sulfatase atsG</fullName>
    </submittedName>
</protein>
<dbReference type="PATRIC" id="fig|1265738.3.peg.4152"/>
<keyword evidence="2" id="KW-1185">Reference proteome</keyword>
<dbReference type="Gene3D" id="3.40.720.10">
    <property type="entry name" value="Alkaline Phosphatase, subunit A"/>
    <property type="match status" value="1"/>
</dbReference>
<dbReference type="AlphaFoldDB" id="M5RIB5"/>
<gene>
    <name evidence="1" type="ORF">RMSM_04147</name>
</gene>
<sequence>MILNLMPERAYCQFSFYKESAYPVLAEMNVLNLQGKLTPEQAAFMSSSKPPIELFDLRTDPHEVHNVADEEEYASVKTELLGELQRWRKEVVGDAGVTDAFRGDGVFPDTRPTNTVGQWIQDNADSYDFAAHGVPRWYPTRTLDEWQEVRDLWSPWVFREVDSSMKRPVIPFTKKPTK</sequence>
<comment type="caution">
    <text evidence="1">The sequence shown here is derived from an EMBL/GenBank/DDBJ whole genome shotgun (WGS) entry which is preliminary data.</text>
</comment>
<evidence type="ECO:0000313" key="2">
    <source>
        <dbReference type="Proteomes" id="UP000011991"/>
    </source>
</evidence>
<name>M5RIB5_9BACT</name>
<organism evidence="1 2">
    <name type="scientific">Rhodopirellula maiorica SM1</name>
    <dbReference type="NCBI Taxonomy" id="1265738"/>
    <lineage>
        <taxon>Bacteria</taxon>
        <taxon>Pseudomonadati</taxon>
        <taxon>Planctomycetota</taxon>
        <taxon>Planctomycetia</taxon>
        <taxon>Pirellulales</taxon>
        <taxon>Pirellulaceae</taxon>
        <taxon>Novipirellula</taxon>
    </lineage>
</organism>
<dbReference type="SUPFAM" id="SSF53649">
    <property type="entry name" value="Alkaline phosphatase-like"/>
    <property type="match status" value="1"/>
</dbReference>
<dbReference type="Proteomes" id="UP000011991">
    <property type="component" value="Unassembled WGS sequence"/>
</dbReference>
<accession>M5RIB5</accession>
<proteinExistence type="predicted"/>
<evidence type="ECO:0000313" key="1">
    <source>
        <dbReference type="EMBL" id="EMI18926.1"/>
    </source>
</evidence>
<dbReference type="InterPro" id="IPR017850">
    <property type="entry name" value="Alkaline_phosphatase_core_sf"/>
</dbReference>
<reference evidence="1 2" key="1">
    <citation type="journal article" date="2013" name="Mar. Genomics">
        <title>Expression of sulfatases in Rhodopirellula baltica and the diversity of sulfatases in the genus Rhodopirellula.</title>
        <authorList>
            <person name="Wegner C.E."/>
            <person name="Richter-Heitmann T."/>
            <person name="Klindworth A."/>
            <person name="Klockow C."/>
            <person name="Richter M."/>
            <person name="Achstetter T."/>
            <person name="Glockner F.O."/>
            <person name="Harder J."/>
        </authorList>
    </citation>
    <scope>NUCLEOTIDE SEQUENCE [LARGE SCALE GENOMIC DNA]</scope>
    <source>
        <strain evidence="1 2">SM1</strain>
    </source>
</reference>